<dbReference type="InterPro" id="IPR025665">
    <property type="entry name" value="Beta-barrel_OMP_2"/>
</dbReference>
<dbReference type="OrthoDB" id="891525at2"/>
<name>A0A1G9KW17_9BACT</name>
<feature type="domain" description="Outer membrane protein beta-barrel" evidence="3">
    <location>
        <begin position="191"/>
        <end position="331"/>
    </location>
</feature>
<dbReference type="EMBL" id="FNFO01000006">
    <property type="protein sequence ID" value="SDL53744.1"/>
    <property type="molecule type" value="Genomic_DNA"/>
</dbReference>
<evidence type="ECO:0000259" key="3">
    <source>
        <dbReference type="Pfam" id="PF13568"/>
    </source>
</evidence>
<feature type="signal peptide" evidence="2">
    <location>
        <begin position="1"/>
        <end position="21"/>
    </location>
</feature>
<organism evidence="4 5">
    <name type="scientific">Catalinimonas alkaloidigena</name>
    <dbReference type="NCBI Taxonomy" id="1075417"/>
    <lineage>
        <taxon>Bacteria</taxon>
        <taxon>Pseudomonadati</taxon>
        <taxon>Bacteroidota</taxon>
        <taxon>Cytophagia</taxon>
        <taxon>Cytophagales</taxon>
        <taxon>Catalimonadaceae</taxon>
        <taxon>Catalinimonas</taxon>
    </lineage>
</organism>
<proteinExistence type="predicted"/>
<dbReference type="Pfam" id="PF13568">
    <property type="entry name" value="OMP_b-brl_2"/>
    <property type="match status" value="1"/>
</dbReference>
<feature type="region of interest" description="Disordered" evidence="1">
    <location>
        <begin position="112"/>
        <end position="145"/>
    </location>
</feature>
<keyword evidence="5" id="KW-1185">Reference proteome</keyword>
<feature type="chain" id="PRO_5011793214" evidence="2">
    <location>
        <begin position="22"/>
        <end position="354"/>
    </location>
</feature>
<gene>
    <name evidence="4" type="ORF">SAMN05421823_106267</name>
</gene>
<feature type="compositionally biased region" description="Basic and acidic residues" evidence="1">
    <location>
        <begin position="120"/>
        <end position="129"/>
    </location>
</feature>
<keyword evidence="2" id="KW-0732">Signal</keyword>
<evidence type="ECO:0000313" key="4">
    <source>
        <dbReference type="EMBL" id="SDL53744.1"/>
    </source>
</evidence>
<dbReference type="RefSeq" id="WP_089684078.1">
    <property type="nucleotide sequence ID" value="NZ_FNFO01000006.1"/>
</dbReference>
<evidence type="ECO:0000256" key="2">
    <source>
        <dbReference type="SAM" id="SignalP"/>
    </source>
</evidence>
<accession>A0A1G9KW17</accession>
<dbReference type="STRING" id="1075417.SAMN05421823_106267"/>
<dbReference type="AlphaFoldDB" id="A0A1G9KW17"/>
<evidence type="ECO:0000313" key="5">
    <source>
        <dbReference type="Proteomes" id="UP000198510"/>
    </source>
</evidence>
<dbReference type="Proteomes" id="UP000198510">
    <property type="component" value="Unassembled WGS sequence"/>
</dbReference>
<sequence>MKRYIIFALLALVSLSAPARAFSEPYTDTVIVKFGDNSKMVIYVESREDLEQLRQYDMDELVERFDSLLYADNNDTEVIYDEDSTSMRRRTVIKTFGNGSVRIEYDVVLSDDDDDDDTYQESHHAHRSDNDDDDDDDHDHDRHAKRRNHRVDSDFILDLGLNNYLENGQTPDATGQPYGLRPLGSRYVALGYSWRVRMGGPKSPLYFEPGLSVSWYNFMFQDNVQIIKDPAARMVTFPVDTVRNLQKSKLTASYLNVPASVGLKFGRGFRIAAGGYIGYRLGSHSKIKYDRDNGRSEKDKEHTNFYLNSWRYGVAGEIGFRDLTLFANYDLNPLFNEGFGPDLQAISGGIRLSF</sequence>
<evidence type="ECO:0000256" key="1">
    <source>
        <dbReference type="SAM" id="MobiDB-lite"/>
    </source>
</evidence>
<protein>
    <submittedName>
        <fullName evidence="4">Outer membrane protein beta-barrel domain-containing protein</fullName>
    </submittedName>
</protein>
<reference evidence="4 5" key="1">
    <citation type="submission" date="2016-10" db="EMBL/GenBank/DDBJ databases">
        <authorList>
            <person name="de Groot N.N."/>
        </authorList>
    </citation>
    <scope>NUCLEOTIDE SEQUENCE [LARGE SCALE GENOMIC DNA]</scope>
    <source>
        <strain evidence="4 5">DSM 25186</strain>
    </source>
</reference>